<gene>
    <name evidence="7" type="primary">mipA</name>
    <name evidence="7" type="ORF">VAPA_1c06740</name>
</gene>
<evidence type="ECO:0000256" key="2">
    <source>
        <dbReference type="ARBA" id="ARBA00005722"/>
    </source>
</evidence>
<dbReference type="PROSITE" id="PS51257">
    <property type="entry name" value="PROKAR_LIPOPROTEIN"/>
    <property type="match status" value="1"/>
</dbReference>
<dbReference type="InterPro" id="IPR010583">
    <property type="entry name" value="MipA"/>
</dbReference>
<keyword evidence="4" id="KW-0472">Membrane</keyword>
<evidence type="ECO:0000256" key="6">
    <source>
        <dbReference type="SAM" id="SignalP"/>
    </source>
</evidence>
<dbReference type="AlphaFoldDB" id="T1X638"/>
<dbReference type="Proteomes" id="UP000016223">
    <property type="component" value="Chromosome 1"/>
</dbReference>
<dbReference type="RefSeq" id="WP_021005362.1">
    <property type="nucleotide sequence ID" value="NC_022247.1"/>
</dbReference>
<keyword evidence="3 6" id="KW-0732">Signal</keyword>
<keyword evidence="5" id="KW-0998">Cell outer membrane</keyword>
<dbReference type="OrthoDB" id="8562138at2"/>
<name>T1X638_VARPD</name>
<evidence type="ECO:0000313" key="8">
    <source>
        <dbReference type="Proteomes" id="UP000016223"/>
    </source>
</evidence>
<evidence type="ECO:0000256" key="4">
    <source>
        <dbReference type="ARBA" id="ARBA00023136"/>
    </source>
</evidence>
<dbReference type="GO" id="GO:0009279">
    <property type="term" value="C:cell outer membrane"/>
    <property type="evidence" value="ECO:0007669"/>
    <property type="project" value="UniProtKB-SubCell"/>
</dbReference>
<sequence length="271" mass="29631">MTERIRLAKQGKNFRDHLPFTAIAVGVACAAFLSPAWAQADEEKSSEASSQWGLGIGVAMEKKPYRDFNDKAQGIPMITYENKWVSVALPSADLKLTSVGPVSLRLRARLAGDGYEADDSPFLNGMDKRKSSLWLGGAAIWRNDFANLSAELLADGSGNSKGSRFKVQVDRRFTAGAFGFTPRLAAHWVDRKYVDYYYGVKDSEAQSGRPAYVGKSSANMEVGLRVDYAVAPKQTVFLDVSATSFGSGIKNSPLVSRSNQSGVRLGYLYRF</sequence>
<evidence type="ECO:0000256" key="1">
    <source>
        <dbReference type="ARBA" id="ARBA00004442"/>
    </source>
</evidence>
<evidence type="ECO:0000256" key="3">
    <source>
        <dbReference type="ARBA" id="ARBA00022729"/>
    </source>
</evidence>
<protein>
    <submittedName>
        <fullName evidence="7">Putative MltA-interacting protein MipA</fullName>
    </submittedName>
</protein>
<feature type="chain" id="PRO_5004585739" evidence="6">
    <location>
        <begin position="41"/>
        <end position="271"/>
    </location>
</feature>
<feature type="signal peptide" evidence="6">
    <location>
        <begin position="1"/>
        <end position="40"/>
    </location>
</feature>
<dbReference type="Pfam" id="PF06629">
    <property type="entry name" value="MipA"/>
    <property type="match status" value="1"/>
</dbReference>
<proteinExistence type="inferred from homology"/>
<dbReference type="GO" id="GO:0009252">
    <property type="term" value="P:peptidoglycan biosynthetic process"/>
    <property type="evidence" value="ECO:0007669"/>
    <property type="project" value="TreeGrafter"/>
</dbReference>
<dbReference type="EMBL" id="CP003911">
    <property type="protein sequence ID" value="AGU47804.1"/>
    <property type="molecule type" value="Genomic_DNA"/>
</dbReference>
<dbReference type="PATRIC" id="fig|1246301.3.peg.693"/>
<dbReference type="PANTHER" id="PTHR38776">
    <property type="entry name" value="MLTA-INTERACTING PROTEIN-RELATED"/>
    <property type="match status" value="1"/>
</dbReference>
<dbReference type="HOGENOM" id="CLU_063465_1_1_4"/>
<comment type="similarity">
    <text evidence="2">Belongs to the MipA/OmpV family.</text>
</comment>
<evidence type="ECO:0000256" key="5">
    <source>
        <dbReference type="ARBA" id="ARBA00023237"/>
    </source>
</evidence>
<accession>T1X638</accession>
<comment type="subcellular location">
    <subcellularLocation>
        <location evidence="1">Cell outer membrane</location>
    </subcellularLocation>
</comment>
<organism evidence="7 8">
    <name type="scientific">Variovorax paradoxus B4</name>
    <dbReference type="NCBI Taxonomy" id="1246301"/>
    <lineage>
        <taxon>Bacteria</taxon>
        <taxon>Pseudomonadati</taxon>
        <taxon>Pseudomonadota</taxon>
        <taxon>Betaproteobacteria</taxon>
        <taxon>Burkholderiales</taxon>
        <taxon>Comamonadaceae</taxon>
        <taxon>Variovorax</taxon>
    </lineage>
</organism>
<evidence type="ECO:0000313" key="7">
    <source>
        <dbReference type="EMBL" id="AGU47804.1"/>
    </source>
</evidence>
<dbReference type="KEGG" id="vpd:VAPA_1c06740"/>
<reference evidence="7 8" key="1">
    <citation type="submission" date="2012-10" db="EMBL/GenBank/DDBJ databases">
        <title>Genome sequence of Variovorax paradoxus B4.</title>
        <authorList>
            <person name="Schuldes J."/>
            <person name="Brandt U."/>
            <person name="Hiessl S."/>
            <person name="Wuebbeler J.H."/>
            <person name="Thuermer A."/>
            <person name="Steinbuechel A."/>
            <person name="Daniel R."/>
        </authorList>
    </citation>
    <scope>NUCLEOTIDE SEQUENCE [LARGE SCALE GENOMIC DNA]</scope>
    <source>
        <strain evidence="7 8">B4</strain>
    </source>
</reference>
<dbReference type="PANTHER" id="PTHR38776:SF1">
    <property type="entry name" value="MLTA-INTERACTING PROTEIN-RELATED"/>
    <property type="match status" value="1"/>
</dbReference>